<feature type="compositionally biased region" description="Basic and acidic residues" evidence="2">
    <location>
        <begin position="1"/>
        <end position="12"/>
    </location>
</feature>
<proteinExistence type="predicted"/>
<dbReference type="InterPro" id="IPR036259">
    <property type="entry name" value="MFS_trans_sf"/>
</dbReference>
<dbReference type="GO" id="GO:0016020">
    <property type="term" value="C:membrane"/>
    <property type="evidence" value="ECO:0007669"/>
    <property type="project" value="UniProtKB-SubCell"/>
</dbReference>
<dbReference type="Pfam" id="PF07690">
    <property type="entry name" value="MFS_1"/>
    <property type="match status" value="1"/>
</dbReference>
<keyword evidence="3" id="KW-0812">Transmembrane</keyword>
<accession>A0A210QVC0</accession>
<comment type="caution">
    <text evidence="5">The sequence shown here is derived from an EMBL/GenBank/DDBJ whole genome shotgun (WGS) entry which is preliminary data.</text>
</comment>
<protein>
    <submittedName>
        <fullName evidence="5">Monocarboxylate transporter 9</fullName>
    </submittedName>
</protein>
<feature type="transmembrane region" description="Helical" evidence="3">
    <location>
        <begin position="419"/>
        <end position="439"/>
    </location>
</feature>
<reference evidence="5 6" key="1">
    <citation type="journal article" date="2017" name="Nat. Ecol. Evol.">
        <title>Scallop genome provides insights into evolution of bilaterian karyotype and development.</title>
        <authorList>
            <person name="Wang S."/>
            <person name="Zhang J."/>
            <person name="Jiao W."/>
            <person name="Li J."/>
            <person name="Xun X."/>
            <person name="Sun Y."/>
            <person name="Guo X."/>
            <person name="Huan P."/>
            <person name="Dong B."/>
            <person name="Zhang L."/>
            <person name="Hu X."/>
            <person name="Sun X."/>
            <person name="Wang J."/>
            <person name="Zhao C."/>
            <person name="Wang Y."/>
            <person name="Wang D."/>
            <person name="Huang X."/>
            <person name="Wang R."/>
            <person name="Lv J."/>
            <person name="Li Y."/>
            <person name="Zhang Z."/>
            <person name="Liu B."/>
            <person name="Lu W."/>
            <person name="Hui Y."/>
            <person name="Liang J."/>
            <person name="Zhou Z."/>
            <person name="Hou R."/>
            <person name="Li X."/>
            <person name="Liu Y."/>
            <person name="Li H."/>
            <person name="Ning X."/>
            <person name="Lin Y."/>
            <person name="Zhao L."/>
            <person name="Xing Q."/>
            <person name="Dou J."/>
            <person name="Li Y."/>
            <person name="Mao J."/>
            <person name="Guo H."/>
            <person name="Dou H."/>
            <person name="Li T."/>
            <person name="Mu C."/>
            <person name="Jiang W."/>
            <person name="Fu Q."/>
            <person name="Fu X."/>
            <person name="Miao Y."/>
            <person name="Liu J."/>
            <person name="Yu Q."/>
            <person name="Li R."/>
            <person name="Liao H."/>
            <person name="Li X."/>
            <person name="Kong Y."/>
            <person name="Jiang Z."/>
            <person name="Chourrout D."/>
            <person name="Li R."/>
            <person name="Bao Z."/>
        </authorList>
    </citation>
    <scope>NUCLEOTIDE SEQUENCE [LARGE SCALE GENOMIC DNA]</scope>
    <source>
        <strain evidence="5 6">PY_sf001</strain>
    </source>
</reference>
<feature type="transmembrane region" description="Helical" evidence="3">
    <location>
        <begin position="451"/>
        <end position="469"/>
    </location>
</feature>
<feature type="transmembrane region" description="Helical" evidence="3">
    <location>
        <begin position="203"/>
        <end position="225"/>
    </location>
</feature>
<evidence type="ECO:0000256" key="3">
    <source>
        <dbReference type="SAM" id="Phobius"/>
    </source>
</evidence>
<feature type="transmembrane region" description="Helical" evidence="3">
    <location>
        <begin position="510"/>
        <end position="528"/>
    </location>
</feature>
<dbReference type="PROSITE" id="PS50850">
    <property type="entry name" value="MFS"/>
    <property type="match status" value="1"/>
</dbReference>
<keyword evidence="3" id="KW-0472">Membrane</keyword>
<dbReference type="CDD" id="cd17352">
    <property type="entry name" value="MFS_MCT_SLC16"/>
    <property type="match status" value="1"/>
</dbReference>
<evidence type="ECO:0000313" key="5">
    <source>
        <dbReference type="EMBL" id="OWF52602.1"/>
    </source>
</evidence>
<feature type="transmembrane region" description="Helical" evidence="3">
    <location>
        <begin position="179"/>
        <end position="197"/>
    </location>
</feature>
<dbReference type="OrthoDB" id="6286464at2759"/>
<feature type="transmembrane region" description="Helical" evidence="3">
    <location>
        <begin position="237"/>
        <end position="257"/>
    </location>
</feature>
<organism evidence="5 6">
    <name type="scientific">Mizuhopecten yessoensis</name>
    <name type="common">Japanese scallop</name>
    <name type="synonym">Patinopecten yessoensis</name>
    <dbReference type="NCBI Taxonomy" id="6573"/>
    <lineage>
        <taxon>Eukaryota</taxon>
        <taxon>Metazoa</taxon>
        <taxon>Spiralia</taxon>
        <taxon>Lophotrochozoa</taxon>
        <taxon>Mollusca</taxon>
        <taxon>Bivalvia</taxon>
        <taxon>Autobranchia</taxon>
        <taxon>Pteriomorphia</taxon>
        <taxon>Pectinida</taxon>
        <taxon>Pectinoidea</taxon>
        <taxon>Pectinidae</taxon>
        <taxon>Mizuhopecten</taxon>
    </lineage>
</organism>
<dbReference type="GO" id="GO:0008028">
    <property type="term" value="F:monocarboxylic acid transmembrane transporter activity"/>
    <property type="evidence" value="ECO:0007669"/>
    <property type="project" value="TreeGrafter"/>
</dbReference>
<feature type="transmembrane region" description="Helical" evidence="3">
    <location>
        <begin position="263"/>
        <end position="287"/>
    </location>
</feature>
<name>A0A210QVC0_MIZYE</name>
<gene>
    <name evidence="5" type="ORF">KP79_PYT04067</name>
</gene>
<dbReference type="EMBL" id="NEDP02001728">
    <property type="protein sequence ID" value="OWF52602.1"/>
    <property type="molecule type" value="Genomic_DNA"/>
</dbReference>
<keyword evidence="6" id="KW-1185">Reference proteome</keyword>
<dbReference type="SUPFAM" id="SSF103473">
    <property type="entry name" value="MFS general substrate transporter"/>
    <property type="match status" value="1"/>
</dbReference>
<dbReference type="InterPro" id="IPR020846">
    <property type="entry name" value="MFS_dom"/>
</dbReference>
<feature type="transmembrane region" description="Helical" evidence="3">
    <location>
        <begin position="540"/>
        <end position="565"/>
    </location>
</feature>
<dbReference type="Gene3D" id="1.20.1250.20">
    <property type="entry name" value="MFS general substrate transporter like domains"/>
    <property type="match status" value="2"/>
</dbReference>
<feature type="transmembrane region" description="Helical" evidence="3">
    <location>
        <begin position="382"/>
        <end position="407"/>
    </location>
</feature>
<evidence type="ECO:0000259" key="4">
    <source>
        <dbReference type="PROSITE" id="PS50850"/>
    </source>
</evidence>
<dbReference type="PANTHER" id="PTHR11360:SF306">
    <property type="entry name" value="RE01051P"/>
    <property type="match status" value="1"/>
</dbReference>
<dbReference type="Proteomes" id="UP000242188">
    <property type="component" value="Unassembled WGS sequence"/>
</dbReference>
<evidence type="ECO:0000313" key="6">
    <source>
        <dbReference type="Proteomes" id="UP000242188"/>
    </source>
</evidence>
<dbReference type="PANTHER" id="PTHR11360">
    <property type="entry name" value="MONOCARBOXYLATE TRANSPORTER"/>
    <property type="match status" value="1"/>
</dbReference>
<dbReference type="InterPro" id="IPR050327">
    <property type="entry name" value="Proton-linked_MCT"/>
</dbReference>
<dbReference type="InterPro" id="IPR011701">
    <property type="entry name" value="MFS"/>
</dbReference>
<evidence type="ECO:0000256" key="1">
    <source>
        <dbReference type="ARBA" id="ARBA00004141"/>
    </source>
</evidence>
<dbReference type="AlphaFoldDB" id="A0A210QVC0"/>
<feature type="transmembrane region" description="Helical" evidence="3">
    <location>
        <begin position="109"/>
        <end position="128"/>
    </location>
</feature>
<keyword evidence="3" id="KW-1133">Transmembrane helix</keyword>
<feature type="transmembrane region" description="Helical" evidence="3">
    <location>
        <begin position="475"/>
        <end position="498"/>
    </location>
</feature>
<feature type="domain" description="Major facilitator superfamily (MFS) profile" evidence="4">
    <location>
        <begin position="110"/>
        <end position="571"/>
    </location>
</feature>
<feature type="region of interest" description="Disordered" evidence="2">
    <location>
        <begin position="1"/>
        <end position="23"/>
    </location>
</feature>
<comment type="subcellular location">
    <subcellularLocation>
        <location evidence="1">Membrane</location>
        <topology evidence="1">Multi-pass membrane protein</topology>
    </subcellularLocation>
</comment>
<sequence>MDASKEPQDYRHRSGTQDQETEYSSLINEDINTQKMKDSIIECPSEINEDKTTLEMKECVNIIDHCLLENGGVQGRIEDRKAIGTMEESKESDKPVVEMEEENPAPDGGFGWIIVLGSLLVHLFIGGIERSAGIIYLKFEDKFQKSAAATAWATSLPAGLRLSLGPLCSILCNRFSHRSVVITGGIILCISMIITAVSPSLSFTYFSFGVLGGIGRLLAYSPAVVIVGEYFNKRRGLAVGIATSGVGFGSFLFPTIIETLFNFYGFFGAFLILGAVMLNISVCGCLFRPLWLHIKMMVHDTRGKNIKESDVGPETTALCEDGWDKQSSAKLDQKQVAKQNVVLAPQTKVSKFRKMSSFFSSNNDSKPKNKVLELSLMKDLRFASFCIAILLFTISFQSAFVFIPAYAKSKGISEIEASYIVSVAGFFDGTSRIVSGFLLDLKSVKKYRLYIYNAVLFLVGFVSLVVPQLDTFVELSVLCGVYGLLVGTYICQKSVIIVDILGVKKLVNSFGLLICFQGIGMFLGPPIAGFMKDVNGHYDIGFYFGGASMFLGALVLALANIIHYLRLKKRLST</sequence>
<evidence type="ECO:0000256" key="2">
    <source>
        <dbReference type="SAM" id="MobiDB-lite"/>
    </source>
</evidence>